<dbReference type="VEuPathDB" id="FungiDB:PV09_02334"/>
<evidence type="ECO:0000256" key="1">
    <source>
        <dbReference type="ARBA" id="ARBA00004123"/>
    </source>
</evidence>
<dbReference type="AlphaFoldDB" id="A0A0D1XV18"/>
<dbReference type="Pfam" id="PF20719">
    <property type="entry name" value="Med16_C"/>
    <property type="match status" value="1"/>
</dbReference>
<dbReference type="EMBL" id="KN847534">
    <property type="protein sequence ID" value="KIW06621.1"/>
    <property type="molecule type" value="Genomic_DNA"/>
</dbReference>
<sequence length="926" mass="103679">MDVEDQYMKDLFGEAEHVPSITTSAPAAKGLAQRLDALASSNCCSKIAWSRFGCIASVAEDARHINLRVLMRNPKSGEWTLPKPTEIWPSMPDSHEIVHLAYSAMGNDLAVVDSGGRIMLYTTGLTLGSMIPVHVALNDSSDEMNTIVGMHWLPVFLHNSKVFSFFFRSASRNSDTWTAKIQQYHTPGPHNPLEGKSALVCLTRKGTLRLLWQARNNQWSETTVELEDASLATSCSFTHASFSPENDGLLLIAHQLCRATRLYQLRINWNMPPKQENDSQNLTALPNPVLDVRSLLEEHFMSPQNLPNHSQDDTLATTNGNNVDSMYEFHLAKLLFVPPAPDQGTKEPTLQTILAVFTIVPPSHEGMMVDPSQRWGLASTIISRWEVQRDVGDNLSTCFDQLSVKKKAAAGVPLKHGTRLKRLDDVVVSPAVLMITPVRNNTMFALTLSDGSVQFRYRNTMDVVLPDESPDEVQSLTQSGFSFHHIDPCLHTAFSPSACVLATLTAEGQVKLEKMQYTNSSLNDIDENDSKHDAIAAIIALQYSSACMQYKVTDDILAILPANLGTSLTRMIVALCMRFLNVEFDVISGDYQQQILPLFRNHLSFRCFSLQNALGAADKTGPRKLSARLAWITLNLRHVSQSIFFHLRSDQALKYDSAISFVGLFKWYLDLCCYLLQELNSLHYAIKHEAHLGRPGREKDRDWIQEQIQKRHSPAMILLLSSMPRVFLRMTFRPLRHGYMHASNGFRSSTAMEQKNAFHKLLNTFHNSPVNQQSFGALEDFINEIDISIKNAYKTASLSVQDRSAIEKDMLLTLRIPPVLMPTVTAILTVSLDGLMSKVDPGKVHIHDISWLGLTDDHRTKKFNESRTIDVIRKVPLVSTVKLRVCPRCGSVMEDLAHGVGHHQPWVLQSHKICVCLSSWANPDGN</sequence>
<comment type="subunit">
    <text evidence="9">Component of the Mediator complex.</text>
</comment>
<dbReference type="GeneID" id="27310307"/>
<name>A0A0D1XV18_9PEZI</name>
<evidence type="ECO:0000256" key="5">
    <source>
        <dbReference type="ARBA" id="ARBA00023159"/>
    </source>
</evidence>
<dbReference type="PANTHER" id="PTHR13224:SF6">
    <property type="entry name" value="MEDIATOR OF RNA POLYMERASE II TRANSCRIPTION SUBUNIT 16"/>
    <property type="match status" value="1"/>
</dbReference>
<dbReference type="InterPro" id="IPR048339">
    <property type="entry name" value="Mediator_Med16_C"/>
</dbReference>
<feature type="domain" description="Mediator complex subunit 16 C-terminal" evidence="11">
    <location>
        <begin position="835"/>
        <end position="921"/>
    </location>
</feature>
<dbReference type="HOGENOM" id="CLU_007624_0_0_1"/>
<evidence type="ECO:0000313" key="13">
    <source>
        <dbReference type="Proteomes" id="UP000053259"/>
    </source>
</evidence>
<dbReference type="SUPFAM" id="SSF50978">
    <property type="entry name" value="WD40 repeat-like"/>
    <property type="match status" value="1"/>
</dbReference>
<dbReference type="RefSeq" id="XP_016216490.1">
    <property type="nucleotide sequence ID" value="XM_016355354.1"/>
</dbReference>
<evidence type="ECO:0000259" key="11">
    <source>
        <dbReference type="Pfam" id="PF20719"/>
    </source>
</evidence>
<evidence type="ECO:0000256" key="6">
    <source>
        <dbReference type="ARBA" id="ARBA00023163"/>
    </source>
</evidence>
<reference evidence="12 13" key="1">
    <citation type="submission" date="2015-01" db="EMBL/GenBank/DDBJ databases">
        <title>The Genome Sequence of Ochroconis gallopava CBS43764.</title>
        <authorList>
            <consortium name="The Broad Institute Genomics Platform"/>
            <person name="Cuomo C."/>
            <person name="de Hoog S."/>
            <person name="Gorbushina A."/>
            <person name="Stielow B."/>
            <person name="Teixiera M."/>
            <person name="Abouelleil A."/>
            <person name="Chapman S.B."/>
            <person name="Priest M."/>
            <person name="Young S.K."/>
            <person name="Wortman J."/>
            <person name="Nusbaum C."/>
            <person name="Birren B."/>
        </authorList>
    </citation>
    <scope>NUCLEOTIDE SEQUENCE [LARGE SCALE GENOMIC DNA]</scope>
    <source>
        <strain evidence="12 13">CBS 43764</strain>
    </source>
</reference>
<keyword evidence="13" id="KW-1185">Reference proteome</keyword>
<keyword evidence="6 9" id="KW-0804">Transcription</keyword>
<gene>
    <name evidence="9" type="primary">MED16</name>
    <name evidence="12" type="ORF">PV09_02334</name>
</gene>
<feature type="domain" description="Mediator complex subunit Med16 N-terminal" evidence="10">
    <location>
        <begin position="138"/>
        <end position="485"/>
    </location>
</feature>
<dbReference type="GO" id="GO:0016592">
    <property type="term" value="C:mediator complex"/>
    <property type="evidence" value="ECO:0007669"/>
    <property type="project" value="InterPro"/>
</dbReference>
<dbReference type="InterPro" id="IPR036322">
    <property type="entry name" value="WD40_repeat_dom_sf"/>
</dbReference>
<comment type="function">
    <text evidence="9">Component of the Mediator complex, a coactivator involved in the regulated transcription of nearly all RNA polymerase II-dependent genes. Mediator functions as a bridge to convey information from gene-specific regulatory proteins to the basal RNA polymerase II transcription machinery. Mediator is recruited to promoters by direct interactions with regulatory proteins and serves as a scaffold for the assembly of a functional preinitiation complex with RNA polymerase II and the general transcription factors.</text>
</comment>
<dbReference type="InParanoid" id="A0A0D1XV18"/>
<organism evidence="12 13">
    <name type="scientific">Verruconis gallopava</name>
    <dbReference type="NCBI Taxonomy" id="253628"/>
    <lineage>
        <taxon>Eukaryota</taxon>
        <taxon>Fungi</taxon>
        <taxon>Dikarya</taxon>
        <taxon>Ascomycota</taxon>
        <taxon>Pezizomycotina</taxon>
        <taxon>Dothideomycetes</taxon>
        <taxon>Pleosporomycetidae</taxon>
        <taxon>Venturiales</taxon>
        <taxon>Sympoventuriaceae</taxon>
        <taxon>Verruconis</taxon>
    </lineage>
</organism>
<evidence type="ECO:0000256" key="9">
    <source>
        <dbReference type="RuleBase" id="RU364149"/>
    </source>
</evidence>
<keyword evidence="5 9" id="KW-0010">Activator</keyword>
<comment type="similarity">
    <text evidence="2 9">Belongs to the Mediator complex subunit 16 family.</text>
</comment>
<keyword evidence="7 9" id="KW-0539">Nucleus</keyword>
<evidence type="ECO:0000256" key="7">
    <source>
        <dbReference type="ARBA" id="ARBA00023242"/>
    </source>
</evidence>
<evidence type="ECO:0000256" key="4">
    <source>
        <dbReference type="ARBA" id="ARBA00023015"/>
    </source>
</evidence>
<dbReference type="InterPro" id="IPR021665">
    <property type="entry name" value="Mediator_Med16_N"/>
</dbReference>
<dbReference type="PANTHER" id="PTHR13224">
    <property type="entry name" value="THYROID HORMONE RECEPTOR-ASSOCIATED PROTEIN-RELATED"/>
    <property type="match status" value="1"/>
</dbReference>
<accession>A0A0D1XV18</accession>
<evidence type="ECO:0000259" key="10">
    <source>
        <dbReference type="Pfam" id="PF11635"/>
    </source>
</evidence>
<dbReference type="Proteomes" id="UP000053259">
    <property type="component" value="Unassembled WGS sequence"/>
</dbReference>
<keyword evidence="4 9" id="KW-0805">Transcription regulation</keyword>
<dbReference type="Pfam" id="PF11635">
    <property type="entry name" value="Med16_N"/>
    <property type="match status" value="1"/>
</dbReference>
<proteinExistence type="inferred from homology"/>
<dbReference type="GO" id="GO:0045893">
    <property type="term" value="P:positive regulation of DNA-templated transcription"/>
    <property type="evidence" value="ECO:0007669"/>
    <property type="project" value="TreeGrafter"/>
</dbReference>
<evidence type="ECO:0000313" key="12">
    <source>
        <dbReference type="EMBL" id="KIW06621.1"/>
    </source>
</evidence>
<protein>
    <recommendedName>
        <fullName evidence="3 9">Mediator of RNA polymerase II transcription subunit 16</fullName>
    </recommendedName>
    <alternativeName>
        <fullName evidence="8 9">Mediator complex subunit 16</fullName>
    </alternativeName>
</protein>
<evidence type="ECO:0000256" key="2">
    <source>
        <dbReference type="ARBA" id="ARBA00006543"/>
    </source>
</evidence>
<dbReference type="InterPro" id="IPR048338">
    <property type="entry name" value="Mediator_Med16"/>
</dbReference>
<dbReference type="STRING" id="253628.A0A0D1XV18"/>
<comment type="subcellular location">
    <subcellularLocation>
        <location evidence="1 9">Nucleus</location>
    </subcellularLocation>
</comment>
<evidence type="ECO:0000256" key="3">
    <source>
        <dbReference type="ARBA" id="ARBA00019614"/>
    </source>
</evidence>
<dbReference type="OrthoDB" id="4139168at2759"/>
<evidence type="ECO:0000256" key="8">
    <source>
        <dbReference type="ARBA" id="ARBA00032015"/>
    </source>
</evidence>